<keyword evidence="6" id="KW-1185">Reference proteome</keyword>
<dbReference type="InterPro" id="IPR025734">
    <property type="entry name" value="EspG"/>
</dbReference>
<gene>
    <name evidence="5" type="ORF">CNX65_30615</name>
</gene>
<evidence type="ECO:0000313" key="5">
    <source>
        <dbReference type="EMBL" id="ATE57109.1"/>
    </source>
</evidence>
<dbReference type="Proteomes" id="UP000218505">
    <property type="component" value="Chromosome"/>
</dbReference>
<keyword evidence="4" id="KW-0143">Chaperone</keyword>
<evidence type="ECO:0000256" key="3">
    <source>
        <dbReference type="ARBA" id="ARBA00022490"/>
    </source>
</evidence>
<dbReference type="AlphaFoldDB" id="A0A290ZDP6"/>
<evidence type="ECO:0000256" key="4">
    <source>
        <dbReference type="ARBA" id="ARBA00023186"/>
    </source>
</evidence>
<evidence type="ECO:0000256" key="2">
    <source>
        <dbReference type="ARBA" id="ARBA00006411"/>
    </source>
</evidence>
<evidence type="ECO:0000256" key="1">
    <source>
        <dbReference type="ARBA" id="ARBA00004496"/>
    </source>
</evidence>
<sequence>MIEPEYLLTPRQLDVLWQDLGLGRLPYPLDVPSLGATEAERARLREQVLAELGGQPDHRLVSLLRLLADHRVSVDAIAHVERPIRAVAVSDGDRAALAVIDSGSVGLLEIRPTSLARSIVEVLPAGAAGPGSSLSLRVETMDAAVAMQGQSDGDEDDPWGDSEVDERTALQRAGLSREDATALSELAANRKAGGQFGVSHGGGGGYRAQRAGVTITWFDTHQGRYLMVRENGWLSLAPTDNDRIASRIDSVLAGVA</sequence>
<evidence type="ECO:0000313" key="6">
    <source>
        <dbReference type="Proteomes" id="UP000218505"/>
    </source>
</evidence>
<protein>
    <submittedName>
        <fullName evidence="5">ESX secretion-associated protein EspG</fullName>
    </submittedName>
</protein>
<comment type="similarity">
    <text evidence="2">Belongs to the EspG family.</text>
</comment>
<dbReference type="KEGG" id="apre:CNX65_30615"/>
<dbReference type="EMBL" id="CP023445">
    <property type="protein sequence ID" value="ATE57109.1"/>
    <property type="molecule type" value="Genomic_DNA"/>
</dbReference>
<reference evidence="5" key="1">
    <citation type="submission" date="2017-09" db="EMBL/GenBank/DDBJ databases">
        <title>Complete Genome Sequence of ansamitocin-producing Bacterium Actinosynnema pretiosum X47.</title>
        <authorList>
            <person name="Cao G."/>
            <person name="Zong G."/>
            <person name="Zhong C."/>
            <person name="Fu J."/>
        </authorList>
    </citation>
    <scope>NUCLEOTIDE SEQUENCE [LARGE SCALE GENOMIC DNA]</scope>
    <source>
        <strain evidence="5">X47</strain>
    </source>
</reference>
<dbReference type="Pfam" id="PF14011">
    <property type="entry name" value="ESX-1_EspG"/>
    <property type="match status" value="1"/>
</dbReference>
<accession>A0A290ZDP6</accession>
<name>A0A290ZDP6_9PSEU</name>
<keyword evidence="3" id="KW-0963">Cytoplasm</keyword>
<proteinExistence type="inferred from homology"/>
<comment type="subcellular location">
    <subcellularLocation>
        <location evidence="1">Cytoplasm</location>
    </subcellularLocation>
</comment>
<organism evidence="5 6">
    <name type="scientific">Actinosynnema pretiosum</name>
    <dbReference type="NCBI Taxonomy" id="42197"/>
    <lineage>
        <taxon>Bacteria</taxon>
        <taxon>Bacillati</taxon>
        <taxon>Actinomycetota</taxon>
        <taxon>Actinomycetes</taxon>
        <taxon>Pseudonocardiales</taxon>
        <taxon>Pseudonocardiaceae</taxon>
        <taxon>Actinosynnema</taxon>
    </lineage>
</organism>
<dbReference type="RefSeq" id="WP_096496840.1">
    <property type="nucleotide sequence ID" value="NZ_CP023445.1"/>
</dbReference>